<dbReference type="Proteomes" id="UP000219369">
    <property type="component" value="Unassembled WGS sequence"/>
</dbReference>
<dbReference type="Pfam" id="PF12770">
    <property type="entry name" value="CHAT"/>
    <property type="match status" value="1"/>
</dbReference>
<evidence type="ECO:0000313" key="3">
    <source>
        <dbReference type="EMBL" id="SCO76812.1"/>
    </source>
</evidence>
<dbReference type="EMBL" id="FMJY01000001">
    <property type="protein sequence ID" value="SCO76812.1"/>
    <property type="molecule type" value="Genomic_DNA"/>
</dbReference>
<evidence type="ECO:0000313" key="4">
    <source>
        <dbReference type="Proteomes" id="UP000219369"/>
    </source>
</evidence>
<dbReference type="VEuPathDB" id="FungiDB:FOIG_15923"/>
<reference evidence="4" key="1">
    <citation type="submission" date="2016-09" db="EMBL/GenBank/DDBJ databases">
        <authorList>
            <person name="Guldener U."/>
        </authorList>
    </citation>
    <scope>NUCLEOTIDE SEQUENCE [LARGE SCALE GENOMIC DNA]</scope>
    <source>
        <strain evidence="4">V64-1</strain>
    </source>
</reference>
<feature type="domain" description="CHAT" evidence="2">
    <location>
        <begin position="206"/>
        <end position="341"/>
    </location>
</feature>
<evidence type="ECO:0000259" key="2">
    <source>
        <dbReference type="Pfam" id="PF12770"/>
    </source>
</evidence>
<dbReference type="VEuPathDB" id="FungiDB:FOMG_05769"/>
<evidence type="ECO:0000256" key="1">
    <source>
        <dbReference type="SAM" id="MobiDB-lite"/>
    </source>
</evidence>
<accession>A0A2H3SK01</accession>
<organism evidence="3 4">
    <name type="scientific">Fusarium oxysporum</name>
    <name type="common">Fusarium vascular wilt</name>
    <dbReference type="NCBI Taxonomy" id="5507"/>
    <lineage>
        <taxon>Eukaryota</taxon>
        <taxon>Fungi</taxon>
        <taxon>Dikarya</taxon>
        <taxon>Ascomycota</taxon>
        <taxon>Pezizomycotina</taxon>
        <taxon>Sordariomycetes</taxon>
        <taxon>Hypocreomycetidae</taxon>
        <taxon>Hypocreales</taxon>
        <taxon>Nectriaceae</taxon>
        <taxon>Fusarium</taxon>
        <taxon>Fusarium oxysporum species complex</taxon>
    </lineage>
</organism>
<sequence length="1411" mass="158385">MTLIEITAQNAGTEPETESSQSISARLTVSCGNKSKDVNFIHSTSEDEDELITWFIEKFAAQEPFDALKAAASRRTLLRYGTDLAECLCVAEVCEEIALSHIVLDIHETGGSNSKISTVHWELLENLELWPSPKPKSVCVARIPSKEHVHRPPEETTEIPFQPHKVVNIIVVSSRPGGAGDIPHRVVSWRIADIIRKLPDDERERVKLHLVRPATIDALELLLAELDKPEHLNIVHFDVHGEFNLDSQDVCLAFIQYSGGSLQPRLAPVDEVGHMLQKHGIRHAVLNACNSAYEFGHRPSFAKQLISYGLDNVVAMSFEASSSSVEAFMSTFYSMLLRGKSSFLEATFAGRQTLASRPMRSTRYGVEVEVNDFIVPVYYSSKGHSSTTKVAYTPQEHIDCNTPESTFDMHRLVGRESDIFLVETYLLLRTNIALVHGSPGIGKSSFLRHLCLWWEETGLVKDSIFYDMFTNEADQVVPLNTANICASIHLALLGDLDVDDEKLIITKVVQHLRVNNYALVFDNFEQAYLESPRDRQRFIVDFLSKLVGGKTLVIIGSRGAERMGALKSFTHHLAGLDRVSSTALASDLVAVYSKGLPDLNSDTVSYFERIITLAAGNPLAIQLLMRDFGAKFPVSAKGYYFSIMTGNGMLIKPEWLEGESENGARAMLELLALEDEYLLPTGLFWEYLPRAALAVYILMWTTEQEYRASGQYDAREMNLRIASGQFPEPLLDSVKVLEDHLSPYLDYLVQNRFLQKTNHPGNAEGPELNYMSMSPLVTIAFRSKLRGQALDSAKYALVYFQDYTTNKWPSEPHLWDDGEDTVISNVTLAFNNYLTAVSILLSRRLLGTAPTQSSSRLIQNLQWGIALDSSRAEVVVSLWDKALDRYWEKMEREGDDEDQQQYELELVKSSQPIISMVFNLTIDENGTNISCTNDPSIGLRQTKTVVRMVTQTEILKIVMMLLPHYVHDDLRYEDLLDRITWIRDHRVHPDRPPTEKQLYVSRLVDKLLEFSDSKETRGPDLHMTFPTGTITTETPQDVDDKRRLGFSGREVLRRALRLELKDLLKEYRFDEMRRKLESALDEEMNSGGNDPETRMMIHLNLSEVGLLSRDWVSAIQQLAFALSVRSGMARRPSLHSTIDFTVRMARNSLQANDTYKAFACIRSLLEISNRCFSEANIVCHVLDSVGDLLHETGHLEGCELSPTFLHARRMAFSRNDGSELENLEALAATEIGILDPVGGSLFRQTELSNMRSTTVTLIAALAAQLRSALAAFRLIDAEECQKKMIQLQEGLSSATKHDEIPEDILRYSTMVMRRAGSDLLQGKSIRKPGTQDIFSLASSATGEEILQYHTDFVDILLQVAGYKTTLLDEFLGIPKLQADAPELSSTPSASSEALGEIEECLRSGFMVKVSI</sequence>
<protein>
    <recommendedName>
        <fullName evidence="2">CHAT domain-containing protein</fullName>
    </recommendedName>
</protein>
<proteinExistence type="predicted"/>
<dbReference type="InterPro" id="IPR024983">
    <property type="entry name" value="CHAT_dom"/>
</dbReference>
<dbReference type="Gene3D" id="3.40.50.300">
    <property type="entry name" value="P-loop containing nucleotide triphosphate hydrolases"/>
    <property type="match status" value="1"/>
</dbReference>
<dbReference type="SUPFAM" id="SSF52540">
    <property type="entry name" value="P-loop containing nucleoside triphosphate hydrolases"/>
    <property type="match status" value="1"/>
</dbReference>
<dbReference type="VEuPathDB" id="FungiDB:FOC4_g10001705"/>
<dbReference type="InterPro" id="IPR027417">
    <property type="entry name" value="P-loop_NTPase"/>
</dbReference>
<feature type="region of interest" description="Disordered" evidence="1">
    <location>
        <begin position="1"/>
        <end position="23"/>
    </location>
</feature>
<gene>
    <name evidence="3" type="ORF">FRV6_01024</name>
</gene>
<name>A0A2H3SK01_FUSOX</name>
<feature type="compositionally biased region" description="Polar residues" evidence="1">
    <location>
        <begin position="7"/>
        <end position="23"/>
    </location>
</feature>
<dbReference type="OrthoDB" id="5301473at2759"/>